<dbReference type="GO" id="GO:0004623">
    <property type="term" value="F:phospholipase A2 activity"/>
    <property type="evidence" value="ECO:0007669"/>
    <property type="project" value="TreeGrafter"/>
</dbReference>
<dbReference type="EMBL" id="KV454011">
    <property type="protein sequence ID" value="ODV98385.1"/>
    <property type="molecule type" value="Genomic_DNA"/>
</dbReference>
<dbReference type="GO" id="GO:0006654">
    <property type="term" value="P:phosphatidic acid biosynthetic process"/>
    <property type="evidence" value="ECO:0007669"/>
    <property type="project" value="TreeGrafter"/>
</dbReference>
<organism evidence="2 3">
    <name type="scientific">Pachysolen tannophilus NRRL Y-2460</name>
    <dbReference type="NCBI Taxonomy" id="669874"/>
    <lineage>
        <taxon>Eukaryota</taxon>
        <taxon>Fungi</taxon>
        <taxon>Dikarya</taxon>
        <taxon>Ascomycota</taxon>
        <taxon>Saccharomycotina</taxon>
        <taxon>Pichiomycetes</taxon>
        <taxon>Pachysolenaceae</taxon>
        <taxon>Pachysolen</taxon>
    </lineage>
</organism>
<dbReference type="GO" id="GO:0055088">
    <property type="term" value="P:lipid homeostasis"/>
    <property type="evidence" value="ECO:0007669"/>
    <property type="project" value="TreeGrafter"/>
</dbReference>
<dbReference type="Gene3D" id="3.40.50.1820">
    <property type="entry name" value="alpha/beta hydrolase"/>
    <property type="match status" value="2"/>
</dbReference>
<name>A0A1E4U2Z9_PACTA</name>
<dbReference type="GO" id="GO:0035965">
    <property type="term" value="P:cardiolipin acyl-chain remodeling"/>
    <property type="evidence" value="ECO:0007669"/>
    <property type="project" value="TreeGrafter"/>
</dbReference>
<sequence length="528" mass="60757">MIRLGHNVRTVLLPLNSIRNRKLFLIYTTTSINLFSTKVESEKGNDVKKDSGSSRKSLSLVESISLWYDAMSHSNPMKVKQDELLTRALPGYYNTDKPNPSFPNLKATNNLIPIEDGDRNKGSVLNELRIENCSAKSTIPNKEEIDDKTTNLVMVHGYGSSLGWYYKNFHGLIKDNENCRIFALDLLGFGLSSSQPLDVSSIDNDNSTKEFDIMYDHQSLTHYELIHPPLKLPKEFEISAKEFKRYFENLDKNKQLIEAIENRHIDAIESWRKANNLEDFTLMGHSFGGYISLAYTLKYPERVKKLILVSPGGVERNPYAITNPIFEKNSPETVAIMNGTQSEVRFKPSTTPEDYEFLGRLPLMPIWFRFFWSNHISVFRLLQLLGPLGLMKFSALAFKRFLRDKKNGLKGAYEETVAFTLYVFCTFKKYSFSDQSLMSLFTSTIVAKHPMLDRINKLQCKTIWIFGEFDFIYKNIGKVAMEQLNSRPETNGELPKAEYKIVSKAGHNLFLDNHKEFNDTVKRFIGWK</sequence>
<feature type="domain" description="AB hydrolase-1" evidence="1">
    <location>
        <begin position="152"/>
        <end position="316"/>
    </location>
</feature>
<evidence type="ECO:0000313" key="2">
    <source>
        <dbReference type="EMBL" id="ODV98385.1"/>
    </source>
</evidence>
<evidence type="ECO:0000313" key="3">
    <source>
        <dbReference type="Proteomes" id="UP000094236"/>
    </source>
</evidence>
<dbReference type="PANTHER" id="PTHR42886:SF23">
    <property type="entry name" value="1-ACYLGLYCEROL-3-PHOSPHATE O-ACYLTRANSFERASE ICT1-RELATED"/>
    <property type="match status" value="1"/>
</dbReference>
<dbReference type="GO" id="GO:0042171">
    <property type="term" value="F:lysophosphatidic acid acyltransferase activity"/>
    <property type="evidence" value="ECO:0007669"/>
    <property type="project" value="TreeGrafter"/>
</dbReference>
<dbReference type="Proteomes" id="UP000094236">
    <property type="component" value="Unassembled WGS sequence"/>
</dbReference>
<keyword evidence="3" id="KW-1185">Reference proteome</keyword>
<dbReference type="OrthoDB" id="7457040at2759"/>
<gene>
    <name evidence="2" type="ORF">PACTADRAFT_48160</name>
</gene>
<evidence type="ECO:0000259" key="1">
    <source>
        <dbReference type="Pfam" id="PF00561"/>
    </source>
</evidence>
<reference evidence="3" key="1">
    <citation type="submission" date="2016-05" db="EMBL/GenBank/DDBJ databases">
        <title>Comparative genomics of biotechnologically important yeasts.</title>
        <authorList>
            <consortium name="DOE Joint Genome Institute"/>
            <person name="Riley R."/>
            <person name="Haridas S."/>
            <person name="Wolfe K.H."/>
            <person name="Lopes M.R."/>
            <person name="Hittinger C.T."/>
            <person name="Goker M."/>
            <person name="Salamov A."/>
            <person name="Wisecaver J."/>
            <person name="Long T.M."/>
            <person name="Aerts A.L."/>
            <person name="Barry K."/>
            <person name="Choi C."/>
            <person name="Clum A."/>
            <person name="Coughlan A.Y."/>
            <person name="Deshpande S."/>
            <person name="Douglass A.P."/>
            <person name="Hanson S.J."/>
            <person name="Klenk H.-P."/>
            <person name="Labutti K."/>
            <person name="Lapidus A."/>
            <person name="Lindquist E."/>
            <person name="Lipzen A."/>
            <person name="Meier-Kolthoff J.P."/>
            <person name="Ohm R.A."/>
            <person name="Otillar R.P."/>
            <person name="Pangilinan J."/>
            <person name="Peng Y."/>
            <person name="Rokas A."/>
            <person name="Rosa C.A."/>
            <person name="Scheuner C."/>
            <person name="Sibirny A.A."/>
            <person name="Slot J.C."/>
            <person name="Stielow J.B."/>
            <person name="Sun H."/>
            <person name="Kurtzman C.P."/>
            <person name="Blackwell M."/>
            <person name="Grigoriev I.V."/>
            <person name="Jeffries T.W."/>
        </authorList>
    </citation>
    <scope>NUCLEOTIDE SEQUENCE [LARGE SCALE GENOMIC DNA]</scope>
    <source>
        <strain evidence="3">NRRL Y-2460</strain>
    </source>
</reference>
<proteinExistence type="predicted"/>
<dbReference type="SUPFAM" id="SSF53474">
    <property type="entry name" value="alpha/beta-Hydrolases"/>
    <property type="match status" value="1"/>
</dbReference>
<accession>A0A1E4U2Z9</accession>
<dbReference type="STRING" id="669874.A0A1E4U2Z9"/>
<protein>
    <recommendedName>
        <fullName evidence="1">AB hydrolase-1 domain-containing protein</fullName>
    </recommendedName>
</protein>
<dbReference type="AlphaFoldDB" id="A0A1E4U2Z9"/>
<dbReference type="GO" id="GO:0005743">
    <property type="term" value="C:mitochondrial inner membrane"/>
    <property type="evidence" value="ECO:0007669"/>
    <property type="project" value="TreeGrafter"/>
</dbReference>
<dbReference type="Pfam" id="PF00561">
    <property type="entry name" value="Abhydrolase_1"/>
    <property type="match status" value="1"/>
</dbReference>
<dbReference type="InterPro" id="IPR029058">
    <property type="entry name" value="AB_hydrolase_fold"/>
</dbReference>
<dbReference type="InterPro" id="IPR000073">
    <property type="entry name" value="AB_hydrolase_1"/>
</dbReference>
<dbReference type="PANTHER" id="PTHR42886">
    <property type="entry name" value="RE40534P-RELATED"/>
    <property type="match status" value="1"/>
</dbReference>